<dbReference type="InterPro" id="IPR027450">
    <property type="entry name" value="AlkB-like"/>
</dbReference>
<dbReference type="Pfam" id="PF13532">
    <property type="entry name" value="2OG-FeII_Oxy_2"/>
    <property type="match status" value="1"/>
</dbReference>
<dbReference type="KEGG" id="cthr:CTHT_0064220"/>
<proteinExistence type="predicted"/>
<dbReference type="InterPro" id="IPR037151">
    <property type="entry name" value="AlkB-like_sf"/>
</dbReference>
<sequence length="288" mass="32177">MTLKTLPPEPIIDPDNTKIHRWPDLGLTLIHDFISPSEEATMVAAFHARDPDLNPKRRVSQHYGYHFDYTTFGASETEYSPIPDYITAFLPRLPLQDCIPDQFTVQYYPPGTGIPPHVDTHSMFEEPLYSLSFGSAVPMTFRLAGPNDARKMRLPRRSAMQSEGEGAAPPPPSSVSSQTGGDETVHPSWDLMLPPRSLLLMMGPSRYGYTHAIRPRKNDVVDGVAVPRKGRYSITMRKVRRGEQIKCDCPYPGVCDARIREEMALARAQACPKGQDENDKHTGESAKS</sequence>
<dbReference type="PROSITE" id="PS51471">
    <property type="entry name" value="FE2OG_OXY"/>
    <property type="match status" value="1"/>
</dbReference>
<dbReference type="OMA" id="RNVNTRH"/>
<feature type="region of interest" description="Disordered" evidence="1">
    <location>
        <begin position="157"/>
        <end position="188"/>
    </location>
</feature>
<dbReference type="eggNOG" id="KOG4176">
    <property type="taxonomic scope" value="Eukaryota"/>
</dbReference>
<dbReference type="GO" id="GO:0016491">
    <property type="term" value="F:oxidoreductase activity"/>
    <property type="evidence" value="ECO:0007669"/>
    <property type="project" value="TreeGrafter"/>
</dbReference>
<dbReference type="GO" id="GO:0032451">
    <property type="term" value="F:demethylase activity"/>
    <property type="evidence" value="ECO:0007669"/>
    <property type="project" value="TreeGrafter"/>
</dbReference>
<dbReference type="HOGENOM" id="CLU_052246_1_1_1"/>
<dbReference type="PANTHER" id="PTHR12463">
    <property type="entry name" value="OXYGENASE-RELATED"/>
    <property type="match status" value="1"/>
</dbReference>
<accession>G0SEM0</accession>
<dbReference type="InterPro" id="IPR032857">
    <property type="entry name" value="ALKBH4"/>
</dbReference>
<evidence type="ECO:0000256" key="1">
    <source>
        <dbReference type="SAM" id="MobiDB-lite"/>
    </source>
</evidence>
<dbReference type="RefSeq" id="XP_006696728.1">
    <property type="nucleotide sequence ID" value="XM_006696665.1"/>
</dbReference>
<feature type="compositionally biased region" description="Basic and acidic residues" evidence="1">
    <location>
        <begin position="274"/>
        <end position="288"/>
    </location>
</feature>
<dbReference type="OrthoDB" id="271595at2759"/>
<gene>
    <name evidence="3" type="ORF">CTHT_0064220</name>
</gene>
<reference evidence="3 4" key="1">
    <citation type="journal article" date="2011" name="Cell">
        <title>Insight into structure and assembly of the nuclear pore complex by utilizing the genome of a eukaryotic thermophile.</title>
        <authorList>
            <person name="Amlacher S."/>
            <person name="Sarges P."/>
            <person name="Flemming D."/>
            <person name="van Noort V."/>
            <person name="Kunze R."/>
            <person name="Devos D.P."/>
            <person name="Arumugam M."/>
            <person name="Bork P."/>
            <person name="Hurt E."/>
        </authorList>
    </citation>
    <scope>NUCLEOTIDE SEQUENCE [LARGE SCALE GENOMIC DNA]</scope>
    <source>
        <strain evidence="4">DSM 1495 / CBS 144.50 / IMI 039719</strain>
    </source>
</reference>
<dbReference type="STRING" id="759272.G0SEM0"/>
<dbReference type="InterPro" id="IPR005123">
    <property type="entry name" value="Oxoglu/Fe-dep_dioxygenase_dom"/>
</dbReference>
<keyword evidence="4" id="KW-1185">Reference proteome</keyword>
<dbReference type="Gene3D" id="2.60.120.590">
    <property type="entry name" value="Alpha-ketoglutarate-dependent dioxygenase AlkB-like"/>
    <property type="match status" value="1"/>
</dbReference>
<name>G0SEM0_CHATD</name>
<dbReference type="GeneID" id="18260460"/>
<evidence type="ECO:0000259" key="2">
    <source>
        <dbReference type="PROSITE" id="PS51471"/>
    </source>
</evidence>
<evidence type="ECO:0000313" key="4">
    <source>
        <dbReference type="Proteomes" id="UP000008066"/>
    </source>
</evidence>
<organism evidence="4">
    <name type="scientific">Chaetomium thermophilum (strain DSM 1495 / CBS 144.50 / IMI 039719)</name>
    <name type="common">Thermochaetoides thermophila</name>
    <dbReference type="NCBI Taxonomy" id="759272"/>
    <lineage>
        <taxon>Eukaryota</taxon>
        <taxon>Fungi</taxon>
        <taxon>Dikarya</taxon>
        <taxon>Ascomycota</taxon>
        <taxon>Pezizomycotina</taxon>
        <taxon>Sordariomycetes</taxon>
        <taxon>Sordariomycetidae</taxon>
        <taxon>Sordariales</taxon>
        <taxon>Chaetomiaceae</taxon>
        <taxon>Thermochaetoides</taxon>
    </lineage>
</organism>
<dbReference type="SUPFAM" id="SSF51197">
    <property type="entry name" value="Clavaminate synthase-like"/>
    <property type="match status" value="1"/>
</dbReference>
<dbReference type="Proteomes" id="UP000008066">
    <property type="component" value="Unassembled WGS sequence"/>
</dbReference>
<dbReference type="PANTHER" id="PTHR12463:SF1">
    <property type="entry name" value="2-OXOGLUTARATE AND FE-DEPENDENT OXYGENASE FAMILY PROTEIN"/>
    <property type="match status" value="1"/>
</dbReference>
<feature type="region of interest" description="Disordered" evidence="1">
    <location>
        <begin position="268"/>
        <end position="288"/>
    </location>
</feature>
<dbReference type="EMBL" id="GL988046">
    <property type="protein sequence ID" value="EGS18397.1"/>
    <property type="molecule type" value="Genomic_DNA"/>
</dbReference>
<dbReference type="AlphaFoldDB" id="G0SEM0"/>
<evidence type="ECO:0000313" key="3">
    <source>
        <dbReference type="EMBL" id="EGS18397.1"/>
    </source>
</evidence>
<dbReference type="GO" id="GO:0070988">
    <property type="term" value="P:demethylation"/>
    <property type="evidence" value="ECO:0007669"/>
    <property type="project" value="InterPro"/>
</dbReference>
<protein>
    <recommendedName>
        <fullName evidence="2">Fe2OG dioxygenase domain-containing protein</fullName>
    </recommendedName>
</protein>
<feature type="domain" description="Fe2OG dioxygenase" evidence="2">
    <location>
        <begin position="99"/>
        <end position="240"/>
    </location>
</feature>